<dbReference type="InterPro" id="IPR006129">
    <property type="entry name" value="AdhesinB"/>
</dbReference>
<keyword evidence="3" id="KW-0732">Signal</keyword>
<dbReference type="SUPFAM" id="SSF53807">
    <property type="entry name" value="Helical backbone' metal receptor"/>
    <property type="match status" value="1"/>
</dbReference>
<gene>
    <name evidence="5" type="ORF">FJR45_12110</name>
</gene>
<dbReference type="InterPro" id="IPR050492">
    <property type="entry name" value="Bact_metal-bind_prot9"/>
</dbReference>
<accession>A0A7M1B4I4</accession>
<dbReference type="Pfam" id="PF01297">
    <property type="entry name" value="ZnuA"/>
    <property type="match status" value="1"/>
</dbReference>
<dbReference type="PRINTS" id="PR00690">
    <property type="entry name" value="ADHESNFAMILY"/>
</dbReference>
<comment type="similarity">
    <text evidence="1 4">Belongs to the bacterial solute-binding protein 9 family.</text>
</comment>
<dbReference type="RefSeq" id="WP_193150765.1">
    <property type="nucleotide sequence ID" value="NZ_CP041235.1"/>
</dbReference>
<dbReference type="PANTHER" id="PTHR42953:SF3">
    <property type="entry name" value="HIGH-AFFINITY ZINC UPTAKE SYSTEM PROTEIN ZNUA"/>
    <property type="match status" value="1"/>
</dbReference>
<evidence type="ECO:0000256" key="1">
    <source>
        <dbReference type="ARBA" id="ARBA00011028"/>
    </source>
</evidence>
<evidence type="ECO:0000256" key="2">
    <source>
        <dbReference type="ARBA" id="ARBA00022448"/>
    </source>
</evidence>
<evidence type="ECO:0000313" key="6">
    <source>
        <dbReference type="Proteomes" id="UP000593719"/>
    </source>
</evidence>
<organism evidence="5 6">
    <name type="scientific">Sulfurimonas sediminis</name>
    <dbReference type="NCBI Taxonomy" id="2590020"/>
    <lineage>
        <taxon>Bacteria</taxon>
        <taxon>Pseudomonadati</taxon>
        <taxon>Campylobacterota</taxon>
        <taxon>Epsilonproteobacteria</taxon>
        <taxon>Campylobacterales</taxon>
        <taxon>Sulfurimonadaceae</taxon>
        <taxon>Sulfurimonas</taxon>
    </lineage>
</organism>
<sequence length="311" mass="35232">MKNIKIIALILILLMASLFLVIENEKKPQTNTKPIVGVTTFALYDIAKHIAGDTLDVVNILPFGVDPHSFEPTPKLMGNIEKSALVFYSGAGLEPWVHGFAFKQKAVNISRYVKLRELADTDENEEEEHAGHHHHEGVDPHYWLDFDNMKKAAKVITKELIALQPQYKEFYIKNRDSYIKMLDGLEQEYKQRLANCRQKSVVVTHNALGYVADRYGFGVESLTGLSPEAQPSAKAMKRVFQDIRKKGIQTIFYENFVNDKVTKTIAKDANITVDVFQPLGNITADEAKAGMTYRTIMQKNLKKLSKALMCR</sequence>
<keyword evidence="2 4" id="KW-0813">Transport</keyword>
<dbReference type="Proteomes" id="UP000593719">
    <property type="component" value="Chromosome"/>
</dbReference>
<dbReference type="AlphaFoldDB" id="A0A7M1B4I4"/>
<name>A0A7M1B4I4_9BACT</name>
<dbReference type="GO" id="GO:0046872">
    <property type="term" value="F:metal ion binding"/>
    <property type="evidence" value="ECO:0007669"/>
    <property type="project" value="InterPro"/>
</dbReference>
<evidence type="ECO:0000256" key="4">
    <source>
        <dbReference type="RuleBase" id="RU003512"/>
    </source>
</evidence>
<protein>
    <submittedName>
        <fullName evidence="5">Zinc ABC transporter substrate-binding protein</fullName>
    </submittedName>
</protein>
<dbReference type="GO" id="GO:0030001">
    <property type="term" value="P:metal ion transport"/>
    <property type="evidence" value="ECO:0007669"/>
    <property type="project" value="InterPro"/>
</dbReference>
<dbReference type="InterPro" id="IPR006128">
    <property type="entry name" value="Lipoprotein_PsaA-like"/>
</dbReference>
<dbReference type="PRINTS" id="PR00691">
    <property type="entry name" value="ADHESINB"/>
</dbReference>
<dbReference type="InterPro" id="IPR006127">
    <property type="entry name" value="ZnuA-like"/>
</dbReference>
<keyword evidence="6" id="KW-1185">Reference proteome</keyword>
<dbReference type="Gene3D" id="3.40.50.1980">
    <property type="entry name" value="Nitrogenase molybdenum iron protein domain"/>
    <property type="match status" value="2"/>
</dbReference>
<reference evidence="5 6" key="1">
    <citation type="submission" date="2019-06" db="EMBL/GenBank/DDBJ databases">
        <title>Sulfurimonas gotlandica sp. nov., a chemoautotrophic and psychrotolerant epsilonproteobacterium isolated from a pelagic redoxcline, and an emended description of the genus Sulfurimonas.</title>
        <authorList>
            <person name="Wang S."/>
            <person name="Jiang L."/>
            <person name="Shao Z."/>
        </authorList>
    </citation>
    <scope>NUCLEOTIDE SEQUENCE [LARGE SCALE GENOMIC DNA]</scope>
    <source>
        <strain evidence="5 6">S2-6</strain>
    </source>
</reference>
<dbReference type="GO" id="GO:0007155">
    <property type="term" value="P:cell adhesion"/>
    <property type="evidence" value="ECO:0007669"/>
    <property type="project" value="InterPro"/>
</dbReference>
<dbReference type="EMBL" id="CP041235">
    <property type="protein sequence ID" value="QOP44641.1"/>
    <property type="molecule type" value="Genomic_DNA"/>
</dbReference>
<dbReference type="PANTHER" id="PTHR42953">
    <property type="entry name" value="HIGH-AFFINITY ZINC UPTAKE SYSTEM PROTEIN ZNUA-RELATED"/>
    <property type="match status" value="1"/>
</dbReference>
<evidence type="ECO:0000256" key="3">
    <source>
        <dbReference type="ARBA" id="ARBA00022729"/>
    </source>
</evidence>
<dbReference type="KEGG" id="ssei:FJR45_12110"/>
<proteinExistence type="inferred from homology"/>
<evidence type="ECO:0000313" key="5">
    <source>
        <dbReference type="EMBL" id="QOP44641.1"/>
    </source>
</evidence>